<dbReference type="SMART" id="SM00369">
    <property type="entry name" value="LRR_TYP"/>
    <property type="match status" value="8"/>
</dbReference>
<dbReference type="FunFam" id="3.80.10.10:FF:000383">
    <property type="entry name" value="Leucine-rich repeat receptor protein kinase EMS1"/>
    <property type="match status" value="2"/>
</dbReference>
<dbReference type="PROSITE" id="PS00107">
    <property type="entry name" value="PROTEIN_KINASE_ATP"/>
    <property type="match status" value="1"/>
</dbReference>
<evidence type="ECO:0000256" key="13">
    <source>
        <dbReference type="ARBA" id="ARBA00022777"/>
    </source>
</evidence>
<dbReference type="InterPro" id="IPR032675">
    <property type="entry name" value="LRR_dom_sf"/>
</dbReference>
<dbReference type="InterPro" id="IPR000719">
    <property type="entry name" value="Prot_kinase_dom"/>
</dbReference>
<evidence type="ECO:0000256" key="7">
    <source>
        <dbReference type="ARBA" id="ARBA00022614"/>
    </source>
</evidence>
<keyword evidence="13" id="KW-0418">Kinase</keyword>
<dbReference type="GO" id="GO:0005524">
    <property type="term" value="F:ATP binding"/>
    <property type="evidence" value="ECO:0007669"/>
    <property type="project" value="UniProtKB-UniRule"/>
</dbReference>
<evidence type="ECO:0000256" key="22">
    <source>
        <dbReference type="SAM" id="Phobius"/>
    </source>
</evidence>
<keyword evidence="7" id="KW-0433">Leucine-rich repeat</keyword>
<dbReference type="Pfam" id="PF00560">
    <property type="entry name" value="LRR_1"/>
    <property type="match status" value="10"/>
</dbReference>
<dbReference type="CDD" id="cd14066">
    <property type="entry name" value="STKc_IRAK"/>
    <property type="match status" value="1"/>
</dbReference>
<evidence type="ECO:0000256" key="8">
    <source>
        <dbReference type="ARBA" id="ARBA00022679"/>
    </source>
</evidence>
<dbReference type="Pfam" id="PF08263">
    <property type="entry name" value="LRRNT_2"/>
    <property type="match status" value="1"/>
</dbReference>
<feature type="transmembrane region" description="Helical" evidence="22">
    <location>
        <begin position="835"/>
        <end position="858"/>
    </location>
</feature>
<keyword evidence="4" id="KW-1003">Cell membrane</keyword>
<dbReference type="GO" id="GO:0005886">
    <property type="term" value="C:plasma membrane"/>
    <property type="evidence" value="ECO:0007669"/>
    <property type="project" value="UniProtKB-SubCell"/>
</dbReference>
<evidence type="ECO:0000256" key="16">
    <source>
        <dbReference type="ARBA" id="ARBA00023136"/>
    </source>
</evidence>
<comment type="similarity">
    <text evidence="2">Belongs to the protein kinase superfamily. Ser/Thr protein kinase family.</text>
</comment>
<dbReference type="FunFam" id="3.80.10.10:FF:000228">
    <property type="entry name" value="Leucine-rich repeat receptor-like serine/threonine-protein kinase BAM1"/>
    <property type="match status" value="1"/>
</dbReference>
<dbReference type="Gene3D" id="3.80.10.10">
    <property type="entry name" value="Ribonuclease Inhibitor"/>
    <property type="match status" value="5"/>
</dbReference>
<keyword evidence="18" id="KW-0325">Glycoprotein</keyword>
<evidence type="ECO:0000256" key="4">
    <source>
        <dbReference type="ARBA" id="ARBA00022475"/>
    </source>
</evidence>
<keyword evidence="11" id="KW-0677">Repeat</keyword>
<dbReference type="OrthoDB" id="4062651at2759"/>
<keyword evidence="12 21" id="KW-0547">Nucleotide-binding</keyword>
<dbReference type="Pfam" id="PF23598">
    <property type="entry name" value="LRR_14"/>
    <property type="match status" value="1"/>
</dbReference>
<reference evidence="25" key="1">
    <citation type="journal article" date="2019" name="BMC Genomics">
        <title>A new reference genome for Sorghum bicolor reveals high levels of sequence similarity between sweet and grain genotypes: implications for the genetics of sugar metabolism.</title>
        <authorList>
            <person name="Cooper E.A."/>
            <person name="Brenton Z.W."/>
            <person name="Flinn B.S."/>
            <person name="Jenkins J."/>
            <person name="Shu S."/>
            <person name="Flowers D."/>
            <person name="Luo F."/>
            <person name="Wang Y."/>
            <person name="Xia P."/>
            <person name="Barry K."/>
            <person name="Daum C."/>
            <person name="Lipzen A."/>
            <person name="Yoshinaga Y."/>
            <person name="Schmutz J."/>
            <person name="Saski C."/>
            <person name="Vermerris W."/>
            <person name="Kresovich S."/>
        </authorList>
    </citation>
    <scope>NUCLEOTIDE SEQUENCE</scope>
</reference>
<sequence length="1223" mass="132633">MRVRMAILLLLILVVLSLAASTSAAARKAGDMRGRQRQILLQEKATLLALKQGLTLPSPAAAALADWNESNGNVCSFTGVRCDWRREHVVGLSLADMGIGGAIPPVIGELSHLRLLDVSNNNISGQVPTSVGNLTRLESLFLNNNGISGSIPSIFSDLLPLRTRLRQLDFSYNHISGDLPLDLGRFGQLQSLNVSGNNISGTVPPSIGNLTLLEYLYMHDNIISGEIPLAICNLTSLIDLEVSVNHLTGKIPAELSNLARLRTLGVTYNRITGAIPPALGSLGQLQILNISGNNIYGTIPPSIGNLTQLEYIHMDNNFISGEIPLAICNITSLWDLEMSVNQLTGQIPAELSKLRNIGAIDLGSNQLHGGIPPSLSELTDMFYLGLRQNNLSGNIPPAIFLNCTGLGLIDVGNNSLSGEIPRAISSTQGCSFVVINLYSNKLEGTLPRWIANCTDLMTLDVECNLLDDELPTSIISSKKKLLYLHLSNNSFRSHDDNSNLEPFFVALSNCTSLQEVEASAVGMGGQLPSQLGSLLPINIWHLNLELNAIEGPIPESVGDVINMTWMNLSSNLLNGTIPTSLCRLKNLERLALSNNSLTGEIPACIGSATSLGELDLSGNMLSGAIPSSIGSLAELRYLFLQGNKLSGAIPPSLGRYATLLVIDLSNNSLTGVIPDEFPGIAKTTLWTLNLSRNQLGGKLPTGLSNMQQVQKIDLSRNNFNGEIFSLGDCIALTVLDLSHNSLAGDLPSTLDKLKSLESLDVSNNHLSGEIPMSLTDCQMLKYLNLSYNDFWGVVPSTGPFVNFGCLSYLGNRRLSGPVLRRCRGRHRSWYQSRKFLVIMCVCSAALAFALTILCAVSVRKIRERVTAMREDMFRGRRGGGSSPVMKYKFPRITYRELVEATEDFSEDRLVGTGSYGRVYRGTLRDGTMVAVKVLQLQTGNSTKSFNRECQVLKRIRHRNLMRIVTACSLPDFKALVLPFMANGSLERCLYAGPPAELSLVQRVNICSDIAEGMAYLHHHSPVKVIHCDLKPSNVLINDDMTALVSDFGISRLVMSIGGVANTAADVGASTANMLCGSIGYIPPEYGYGSNPTTKGDVYSFGVLVLEMVTRRKPTDDMFDAGLSLHKWVKTHYHGRADAVVDQALVRMVRDQTPEVRRMSDVAIGELLELGILCTQEQASARPTMMDAADDLDRLKRYLGGDTTATFASSLGFSSTTLEVEDID</sequence>
<dbReference type="SUPFAM" id="SSF56112">
    <property type="entry name" value="Protein kinase-like (PK-like)"/>
    <property type="match status" value="1"/>
</dbReference>
<dbReference type="Gene3D" id="1.10.510.10">
    <property type="entry name" value="Transferase(Phosphotransferase) domain 1"/>
    <property type="match status" value="1"/>
</dbReference>
<keyword evidence="5" id="KW-0723">Serine/threonine-protein kinase</keyword>
<feature type="domain" description="Protein kinase" evidence="24">
    <location>
        <begin position="904"/>
        <end position="1198"/>
    </location>
</feature>
<dbReference type="InterPro" id="IPR055414">
    <property type="entry name" value="LRR_R13L4/SHOC2-like"/>
</dbReference>
<dbReference type="EMBL" id="CM027681">
    <property type="protein sequence ID" value="KAG0543758.1"/>
    <property type="molecule type" value="Genomic_DNA"/>
</dbReference>
<keyword evidence="9 22" id="KW-0812">Transmembrane</keyword>
<dbReference type="SUPFAM" id="SSF52058">
    <property type="entry name" value="L domain-like"/>
    <property type="match status" value="4"/>
</dbReference>
<name>A0A921RNP1_SORBI</name>
<organism evidence="25 26">
    <name type="scientific">Sorghum bicolor</name>
    <name type="common">Sorghum</name>
    <name type="synonym">Sorghum vulgare</name>
    <dbReference type="NCBI Taxonomy" id="4558"/>
    <lineage>
        <taxon>Eukaryota</taxon>
        <taxon>Viridiplantae</taxon>
        <taxon>Streptophyta</taxon>
        <taxon>Embryophyta</taxon>
        <taxon>Tracheophyta</taxon>
        <taxon>Spermatophyta</taxon>
        <taxon>Magnoliopsida</taxon>
        <taxon>Liliopsida</taxon>
        <taxon>Poales</taxon>
        <taxon>Poaceae</taxon>
        <taxon>PACMAD clade</taxon>
        <taxon>Panicoideae</taxon>
        <taxon>Andropogonodae</taxon>
        <taxon>Andropogoneae</taxon>
        <taxon>Sorghinae</taxon>
        <taxon>Sorghum</taxon>
    </lineage>
</organism>
<dbReference type="InterPro" id="IPR003591">
    <property type="entry name" value="Leu-rich_rpt_typical-subtyp"/>
</dbReference>
<keyword evidence="8" id="KW-0808">Transferase</keyword>
<comment type="caution">
    <text evidence="25">The sequence shown here is derived from an EMBL/GenBank/DDBJ whole genome shotgun (WGS) entry which is preliminary data.</text>
</comment>
<dbReference type="KEGG" id="sbi:8055990"/>
<dbReference type="InterPro" id="IPR051716">
    <property type="entry name" value="Plant_RL_S/T_kinase"/>
</dbReference>
<keyword evidence="15 22" id="KW-1133">Transmembrane helix</keyword>
<evidence type="ECO:0000313" key="26">
    <source>
        <dbReference type="Proteomes" id="UP000807115"/>
    </source>
</evidence>
<reference evidence="25" key="2">
    <citation type="submission" date="2020-10" db="EMBL/GenBank/DDBJ databases">
        <authorList>
            <person name="Cooper E.A."/>
            <person name="Brenton Z.W."/>
            <person name="Flinn B.S."/>
            <person name="Jenkins J."/>
            <person name="Shu S."/>
            <person name="Flowers D."/>
            <person name="Luo F."/>
            <person name="Wang Y."/>
            <person name="Xia P."/>
            <person name="Barry K."/>
            <person name="Daum C."/>
            <person name="Lipzen A."/>
            <person name="Yoshinaga Y."/>
            <person name="Schmutz J."/>
            <person name="Saski C."/>
            <person name="Vermerris W."/>
            <person name="Kresovich S."/>
        </authorList>
    </citation>
    <scope>NUCLEOTIDE SEQUENCE</scope>
</reference>
<keyword evidence="17" id="KW-0675">Receptor</keyword>
<evidence type="ECO:0000256" key="1">
    <source>
        <dbReference type="ARBA" id="ARBA00004162"/>
    </source>
</evidence>
<dbReference type="PANTHER" id="PTHR48053:SF151">
    <property type="entry name" value="OS02G0216000 PROTEIN"/>
    <property type="match status" value="1"/>
</dbReference>
<dbReference type="Pfam" id="PF00069">
    <property type="entry name" value="Pkinase"/>
    <property type="match status" value="1"/>
</dbReference>
<evidence type="ECO:0000256" key="11">
    <source>
        <dbReference type="ARBA" id="ARBA00022737"/>
    </source>
</evidence>
<evidence type="ECO:0000256" key="9">
    <source>
        <dbReference type="ARBA" id="ARBA00022692"/>
    </source>
</evidence>
<proteinExistence type="inferred from homology"/>
<gene>
    <name evidence="25" type="ORF">BDA96_02G216600</name>
</gene>
<evidence type="ECO:0000256" key="14">
    <source>
        <dbReference type="ARBA" id="ARBA00022840"/>
    </source>
</evidence>
<evidence type="ECO:0000256" key="6">
    <source>
        <dbReference type="ARBA" id="ARBA00022553"/>
    </source>
</evidence>
<evidence type="ECO:0000256" key="23">
    <source>
        <dbReference type="SAM" id="SignalP"/>
    </source>
</evidence>
<dbReference type="FunFam" id="1.10.510.10:FF:000358">
    <property type="entry name" value="Putative leucine-rich repeat receptor-like serine/threonine-protein kinase"/>
    <property type="match status" value="1"/>
</dbReference>
<evidence type="ECO:0000256" key="20">
    <source>
        <dbReference type="ARBA" id="ARBA00048679"/>
    </source>
</evidence>
<comment type="subcellular location">
    <subcellularLocation>
        <location evidence="1">Cell membrane</location>
        <topology evidence="1">Single-pass membrane protein</topology>
    </subcellularLocation>
</comment>
<dbReference type="EC" id="2.7.11.1" evidence="3"/>
<dbReference type="FunFam" id="3.30.200.20:FF:000543">
    <property type="entry name" value="Putative leucine-rich repeat receptor-like serine/threonine-protein kinase"/>
    <property type="match status" value="1"/>
</dbReference>
<dbReference type="PRINTS" id="PR00019">
    <property type="entry name" value="LEURICHRPT"/>
</dbReference>
<keyword evidence="14 21" id="KW-0067">ATP-binding</keyword>
<dbReference type="PROSITE" id="PS50011">
    <property type="entry name" value="PROTEIN_KINASE_DOM"/>
    <property type="match status" value="1"/>
</dbReference>
<dbReference type="InterPro" id="IPR011009">
    <property type="entry name" value="Kinase-like_dom_sf"/>
</dbReference>
<feature type="signal peptide" evidence="23">
    <location>
        <begin position="1"/>
        <end position="19"/>
    </location>
</feature>
<evidence type="ECO:0000256" key="15">
    <source>
        <dbReference type="ARBA" id="ARBA00022989"/>
    </source>
</evidence>
<dbReference type="InterPro" id="IPR017441">
    <property type="entry name" value="Protein_kinase_ATP_BS"/>
</dbReference>
<evidence type="ECO:0000256" key="10">
    <source>
        <dbReference type="ARBA" id="ARBA00022729"/>
    </source>
</evidence>
<dbReference type="SMART" id="SM00220">
    <property type="entry name" value="S_TKc"/>
    <property type="match status" value="1"/>
</dbReference>
<dbReference type="Proteomes" id="UP000807115">
    <property type="component" value="Chromosome 2"/>
</dbReference>
<evidence type="ECO:0000256" key="21">
    <source>
        <dbReference type="PROSITE-ProRule" id="PRU10141"/>
    </source>
</evidence>
<dbReference type="FunFam" id="3.80.10.10:FF:001028">
    <property type="entry name" value="Putative leucine-rich repeat receptor-like serine/threonine-protein kinase"/>
    <property type="match status" value="1"/>
</dbReference>
<evidence type="ECO:0000256" key="18">
    <source>
        <dbReference type="ARBA" id="ARBA00023180"/>
    </source>
</evidence>
<dbReference type="PANTHER" id="PTHR48053">
    <property type="entry name" value="LEUCINE RICH REPEAT FAMILY PROTEIN, EXPRESSED"/>
    <property type="match status" value="1"/>
</dbReference>
<dbReference type="GO" id="GO:0004674">
    <property type="term" value="F:protein serine/threonine kinase activity"/>
    <property type="evidence" value="ECO:0007669"/>
    <property type="project" value="UniProtKB-KW"/>
</dbReference>
<dbReference type="Pfam" id="PF13855">
    <property type="entry name" value="LRR_8"/>
    <property type="match status" value="1"/>
</dbReference>
<feature type="chain" id="PRO_5037755321" description="non-specific serine/threonine protein kinase" evidence="23">
    <location>
        <begin position="20"/>
        <end position="1223"/>
    </location>
</feature>
<evidence type="ECO:0000256" key="12">
    <source>
        <dbReference type="ARBA" id="ARBA00022741"/>
    </source>
</evidence>
<evidence type="ECO:0000256" key="2">
    <source>
        <dbReference type="ARBA" id="ARBA00008684"/>
    </source>
</evidence>
<evidence type="ECO:0000256" key="17">
    <source>
        <dbReference type="ARBA" id="ARBA00023170"/>
    </source>
</evidence>
<dbReference type="Gene3D" id="3.30.200.20">
    <property type="entry name" value="Phosphorylase Kinase, domain 1"/>
    <property type="match status" value="1"/>
</dbReference>
<dbReference type="InterPro" id="IPR008271">
    <property type="entry name" value="Ser/Thr_kinase_AS"/>
</dbReference>
<protein>
    <recommendedName>
        <fullName evidence="3">non-specific serine/threonine protein kinase</fullName>
        <ecNumber evidence="3">2.7.11.1</ecNumber>
    </recommendedName>
</protein>
<feature type="binding site" evidence="21">
    <location>
        <position position="932"/>
    </location>
    <ligand>
        <name>ATP</name>
        <dbReference type="ChEBI" id="CHEBI:30616"/>
    </ligand>
</feature>
<evidence type="ECO:0000256" key="19">
    <source>
        <dbReference type="ARBA" id="ARBA00047899"/>
    </source>
</evidence>
<keyword evidence="16 22" id="KW-0472">Membrane</keyword>
<accession>A0A921RNP1</accession>
<dbReference type="AlphaFoldDB" id="A0A921RNP1"/>
<evidence type="ECO:0000256" key="3">
    <source>
        <dbReference type="ARBA" id="ARBA00012513"/>
    </source>
</evidence>
<evidence type="ECO:0000259" key="24">
    <source>
        <dbReference type="PROSITE" id="PS50011"/>
    </source>
</evidence>
<evidence type="ECO:0000256" key="5">
    <source>
        <dbReference type="ARBA" id="ARBA00022527"/>
    </source>
</evidence>
<dbReference type="InterPro" id="IPR013210">
    <property type="entry name" value="LRR_N_plant-typ"/>
</dbReference>
<dbReference type="PROSITE" id="PS00108">
    <property type="entry name" value="PROTEIN_KINASE_ST"/>
    <property type="match status" value="1"/>
</dbReference>
<keyword evidence="6" id="KW-0597">Phosphoprotein</keyword>
<keyword evidence="10 23" id="KW-0732">Signal</keyword>
<dbReference type="InterPro" id="IPR001611">
    <property type="entry name" value="Leu-rich_rpt"/>
</dbReference>
<comment type="catalytic activity">
    <reaction evidence="19">
        <text>L-threonyl-[protein] + ATP = O-phospho-L-threonyl-[protein] + ADP + H(+)</text>
        <dbReference type="Rhea" id="RHEA:46608"/>
        <dbReference type="Rhea" id="RHEA-COMP:11060"/>
        <dbReference type="Rhea" id="RHEA-COMP:11605"/>
        <dbReference type="ChEBI" id="CHEBI:15378"/>
        <dbReference type="ChEBI" id="CHEBI:30013"/>
        <dbReference type="ChEBI" id="CHEBI:30616"/>
        <dbReference type="ChEBI" id="CHEBI:61977"/>
        <dbReference type="ChEBI" id="CHEBI:456216"/>
        <dbReference type="EC" id="2.7.11.1"/>
    </reaction>
</comment>
<comment type="catalytic activity">
    <reaction evidence="20">
        <text>L-seryl-[protein] + ATP = O-phospho-L-seryl-[protein] + ADP + H(+)</text>
        <dbReference type="Rhea" id="RHEA:17989"/>
        <dbReference type="Rhea" id="RHEA-COMP:9863"/>
        <dbReference type="Rhea" id="RHEA-COMP:11604"/>
        <dbReference type="ChEBI" id="CHEBI:15378"/>
        <dbReference type="ChEBI" id="CHEBI:29999"/>
        <dbReference type="ChEBI" id="CHEBI:30616"/>
        <dbReference type="ChEBI" id="CHEBI:83421"/>
        <dbReference type="ChEBI" id="CHEBI:456216"/>
        <dbReference type="EC" id="2.7.11.1"/>
    </reaction>
</comment>
<evidence type="ECO:0000313" key="25">
    <source>
        <dbReference type="EMBL" id="KAG0543758.1"/>
    </source>
</evidence>